<dbReference type="OrthoDB" id="47059at2759"/>
<keyword evidence="3" id="KW-1185">Reference proteome</keyword>
<evidence type="ECO:0000313" key="2">
    <source>
        <dbReference type="EMBL" id="KAF2129001.1"/>
    </source>
</evidence>
<dbReference type="AlphaFoldDB" id="A0A6A6AF13"/>
<evidence type="ECO:0000256" key="1">
    <source>
        <dbReference type="SAM" id="MobiDB-lite"/>
    </source>
</evidence>
<proteinExistence type="predicted"/>
<dbReference type="EMBL" id="ML977507">
    <property type="protein sequence ID" value="KAF2129001.1"/>
    <property type="molecule type" value="Genomic_DNA"/>
</dbReference>
<feature type="region of interest" description="Disordered" evidence="1">
    <location>
        <begin position="1"/>
        <end position="25"/>
    </location>
</feature>
<reference evidence="2" key="1">
    <citation type="journal article" date="2020" name="Stud. Mycol.">
        <title>101 Dothideomycetes genomes: a test case for predicting lifestyles and emergence of pathogens.</title>
        <authorList>
            <person name="Haridas S."/>
            <person name="Albert R."/>
            <person name="Binder M."/>
            <person name="Bloem J."/>
            <person name="Labutti K."/>
            <person name="Salamov A."/>
            <person name="Andreopoulos B."/>
            <person name="Baker S."/>
            <person name="Barry K."/>
            <person name="Bills G."/>
            <person name="Bluhm B."/>
            <person name="Cannon C."/>
            <person name="Castanera R."/>
            <person name="Culley D."/>
            <person name="Daum C."/>
            <person name="Ezra D."/>
            <person name="Gonzalez J."/>
            <person name="Henrissat B."/>
            <person name="Kuo A."/>
            <person name="Liang C."/>
            <person name="Lipzen A."/>
            <person name="Lutzoni F."/>
            <person name="Magnuson J."/>
            <person name="Mondo S."/>
            <person name="Nolan M."/>
            <person name="Ohm R."/>
            <person name="Pangilinan J."/>
            <person name="Park H.-J."/>
            <person name="Ramirez L."/>
            <person name="Alfaro M."/>
            <person name="Sun H."/>
            <person name="Tritt A."/>
            <person name="Yoshinaga Y."/>
            <person name="Zwiers L.-H."/>
            <person name="Turgeon B."/>
            <person name="Goodwin S."/>
            <person name="Spatafora J."/>
            <person name="Crous P."/>
            <person name="Grigoriev I."/>
        </authorList>
    </citation>
    <scope>NUCLEOTIDE SEQUENCE</scope>
    <source>
        <strain evidence="2">CBS 119687</strain>
    </source>
</reference>
<evidence type="ECO:0000313" key="3">
    <source>
        <dbReference type="Proteomes" id="UP000799771"/>
    </source>
</evidence>
<name>A0A6A6AF13_9PLEO</name>
<dbReference type="Proteomes" id="UP000799771">
    <property type="component" value="Unassembled WGS sequence"/>
</dbReference>
<feature type="compositionally biased region" description="Basic and acidic residues" evidence="1">
    <location>
        <begin position="1"/>
        <end position="10"/>
    </location>
</feature>
<organism evidence="2 3">
    <name type="scientific">Dothidotthia symphoricarpi CBS 119687</name>
    <dbReference type="NCBI Taxonomy" id="1392245"/>
    <lineage>
        <taxon>Eukaryota</taxon>
        <taxon>Fungi</taxon>
        <taxon>Dikarya</taxon>
        <taxon>Ascomycota</taxon>
        <taxon>Pezizomycotina</taxon>
        <taxon>Dothideomycetes</taxon>
        <taxon>Pleosporomycetidae</taxon>
        <taxon>Pleosporales</taxon>
        <taxon>Dothidotthiaceae</taxon>
        <taxon>Dothidotthia</taxon>
    </lineage>
</organism>
<evidence type="ECO:0008006" key="4">
    <source>
        <dbReference type="Google" id="ProtNLM"/>
    </source>
</evidence>
<feature type="compositionally biased region" description="Polar residues" evidence="1">
    <location>
        <begin position="12"/>
        <end position="24"/>
    </location>
</feature>
<dbReference type="RefSeq" id="XP_033523390.1">
    <property type="nucleotide sequence ID" value="XM_033663801.1"/>
</dbReference>
<accession>A0A6A6AF13</accession>
<protein>
    <recommendedName>
        <fullName evidence="4">Glycoside hydrolase family 3 protein</fullName>
    </recommendedName>
</protein>
<sequence>MTSQATDRHSFATVQPNPPTTGSASLVHCPAEVLTRLRKLHEAEIITLFTPFVPHSPSSTLAKNTDPFEPLGRALPRRVRHVPYRLDHGMTETHAGFLPASGVVMIVICITENIMSRNTQAFAQQLKFARGITRKVEESWSTMQVPVVVLLVSDEPAGQSYSKAVQDFPVLVTTNNYTPAALTNAAAVLFGN</sequence>
<dbReference type="GeneID" id="54404233"/>
<gene>
    <name evidence="2" type="ORF">P153DRAFT_291952</name>
</gene>